<reference evidence="1 2" key="1">
    <citation type="submission" date="2018-08" db="EMBL/GenBank/DDBJ databases">
        <title>Recombination of ecologically and evolutionarily significant loci maintains genetic cohesion in the Pseudomonas syringae species complex.</title>
        <authorList>
            <person name="Dillon M."/>
            <person name="Thakur S."/>
            <person name="Almeida R.N.D."/>
            <person name="Weir B.S."/>
            <person name="Guttman D.S."/>
        </authorList>
    </citation>
    <scope>NUCLEOTIDE SEQUENCE [LARGE SCALE GENOMIC DNA]</scope>
    <source>
        <strain evidence="1 2">88_10</strain>
    </source>
</reference>
<accession>A0A3M2WU68</accession>
<name>A0A3M2WU68_PSEYM</name>
<sequence length="31" mass="3542">MAEPRTAFELLLDMDRRCRSLAAGLPLQETH</sequence>
<organism evidence="1 2">
    <name type="scientific">Pseudomonas syringae pv. maculicola</name>
    <dbReference type="NCBI Taxonomy" id="59511"/>
    <lineage>
        <taxon>Bacteria</taxon>
        <taxon>Pseudomonadati</taxon>
        <taxon>Pseudomonadota</taxon>
        <taxon>Gammaproteobacteria</taxon>
        <taxon>Pseudomonadales</taxon>
        <taxon>Pseudomonadaceae</taxon>
        <taxon>Pseudomonas</taxon>
    </lineage>
</organism>
<evidence type="ECO:0000313" key="1">
    <source>
        <dbReference type="EMBL" id="RML55052.1"/>
    </source>
</evidence>
<dbReference type="AlphaFoldDB" id="A0A3M2WU68"/>
<gene>
    <name evidence="1" type="ORF">APX70_07511</name>
</gene>
<feature type="non-terminal residue" evidence="1">
    <location>
        <position position="31"/>
    </location>
</feature>
<comment type="caution">
    <text evidence="1">The sequence shown here is derived from an EMBL/GenBank/DDBJ whole genome shotgun (WGS) entry which is preliminary data.</text>
</comment>
<dbReference type="EMBL" id="RBNL01003257">
    <property type="protein sequence ID" value="RML55052.1"/>
    <property type="molecule type" value="Genomic_DNA"/>
</dbReference>
<protein>
    <submittedName>
        <fullName evidence="1">Uncharacterized protein</fullName>
    </submittedName>
</protein>
<proteinExistence type="predicted"/>
<dbReference type="Proteomes" id="UP000282378">
    <property type="component" value="Unassembled WGS sequence"/>
</dbReference>
<evidence type="ECO:0000313" key="2">
    <source>
        <dbReference type="Proteomes" id="UP000282378"/>
    </source>
</evidence>